<feature type="region of interest" description="Disordered" evidence="8">
    <location>
        <begin position="59"/>
        <end position="96"/>
    </location>
</feature>
<dbReference type="GO" id="GO:0005634">
    <property type="term" value="C:nucleus"/>
    <property type="evidence" value="ECO:0007669"/>
    <property type="project" value="UniProtKB-SubCell"/>
</dbReference>
<evidence type="ECO:0000256" key="4">
    <source>
        <dbReference type="ARBA" id="ARBA00023242"/>
    </source>
</evidence>
<evidence type="ECO:0000313" key="12">
    <source>
        <dbReference type="Proteomes" id="UP000094527"/>
    </source>
</evidence>
<dbReference type="GO" id="GO:0001228">
    <property type="term" value="F:DNA-binding transcription activator activity, RNA polymerase II-specific"/>
    <property type="evidence" value="ECO:0007669"/>
    <property type="project" value="UniProtKB-ARBA"/>
</dbReference>
<feature type="region of interest" description="Disordered" evidence="8">
    <location>
        <begin position="250"/>
        <end position="281"/>
    </location>
</feature>
<dbReference type="GO" id="GO:0048699">
    <property type="term" value="P:generation of neurons"/>
    <property type="evidence" value="ECO:0007669"/>
    <property type="project" value="UniProtKB-ARBA"/>
</dbReference>
<dbReference type="CDD" id="cd00086">
    <property type="entry name" value="homeodomain"/>
    <property type="match status" value="1"/>
</dbReference>
<dbReference type="EMBL" id="LJIJ01000541">
    <property type="protein sequence ID" value="ODM96415.1"/>
    <property type="molecule type" value="Genomic_DNA"/>
</dbReference>
<dbReference type="SMART" id="SM00389">
    <property type="entry name" value="HOX"/>
    <property type="match status" value="1"/>
</dbReference>
<dbReference type="FunFam" id="1.10.260.40:FF:000001">
    <property type="entry name" value="POU domain protein"/>
    <property type="match status" value="1"/>
</dbReference>
<dbReference type="Gene3D" id="1.10.10.60">
    <property type="entry name" value="Homeodomain-like"/>
    <property type="match status" value="1"/>
</dbReference>
<dbReference type="Pfam" id="PF00157">
    <property type="entry name" value="Pou"/>
    <property type="match status" value="1"/>
</dbReference>
<evidence type="ECO:0000256" key="8">
    <source>
        <dbReference type="SAM" id="MobiDB-lite"/>
    </source>
</evidence>
<gene>
    <name evidence="11" type="ORF">Ocin01_10266</name>
</gene>
<keyword evidence="7" id="KW-0804">Transcription</keyword>
<dbReference type="SUPFAM" id="SSF46689">
    <property type="entry name" value="Homeodomain-like"/>
    <property type="match status" value="1"/>
</dbReference>
<dbReference type="InterPro" id="IPR001356">
    <property type="entry name" value="HD"/>
</dbReference>
<keyword evidence="3 5" id="KW-0371">Homeobox</keyword>
<evidence type="ECO:0000313" key="11">
    <source>
        <dbReference type="EMBL" id="ODM96415.1"/>
    </source>
</evidence>
<dbReference type="Pfam" id="PF00046">
    <property type="entry name" value="Homeodomain"/>
    <property type="match status" value="1"/>
</dbReference>
<dbReference type="PANTHER" id="PTHR11636:SF76">
    <property type="entry name" value="PROTEIN NUBBIN"/>
    <property type="match status" value="1"/>
</dbReference>
<evidence type="ECO:0000256" key="2">
    <source>
        <dbReference type="ARBA" id="ARBA00023125"/>
    </source>
</evidence>
<feature type="DNA-binding region" description="Homeobox" evidence="5">
    <location>
        <begin position="195"/>
        <end position="254"/>
    </location>
</feature>
<evidence type="ECO:0000256" key="6">
    <source>
        <dbReference type="RuleBase" id="RU000682"/>
    </source>
</evidence>
<dbReference type="OrthoDB" id="3064613at2759"/>
<comment type="caution">
    <text evidence="11">The sequence shown here is derived from an EMBL/GenBank/DDBJ whole genome shotgun (WGS) entry which is preliminary data.</text>
</comment>
<dbReference type="SMART" id="SM00352">
    <property type="entry name" value="POU"/>
    <property type="match status" value="1"/>
</dbReference>
<comment type="similarity">
    <text evidence="7">Belongs to the POU transcription factor family.</text>
</comment>
<dbReference type="InterPro" id="IPR013847">
    <property type="entry name" value="POU"/>
</dbReference>
<evidence type="ECO:0000256" key="5">
    <source>
        <dbReference type="PROSITE-ProRule" id="PRU00108"/>
    </source>
</evidence>
<feature type="compositionally biased region" description="Polar residues" evidence="8">
    <location>
        <begin position="255"/>
        <end position="265"/>
    </location>
</feature>
<dbReference type="PROSITE" id="PS51179">
    <property type="entry name" value="POU_3"/>
    <property type="match status" value="1"/>
</dbReference>
<protein>
    <recommendedName>
        <fullName evidence="7">POU domain protein</fullName>
    </recommendedName>
</protein>
<feature type="compositionally biased region" description="Polar residues" evidence="8">
    <location>
        <begin position="21"/>
        <end position="31"/>
    </location>
</feature>
<dbReference type="STRING" id="48709.A0A1D2MUN8"/>
<name>A0A1D2MUN8_ORCCI</name>
<evidence type="ECO:0000259" key="9">
    <source>
        <dbReference type="PROSITE" id="PS50071"/>
    </source>
</evidence>
<evidence type="ECO:0000256" key="1">
    <source>
        <dbReference type="ARBA" id="ARBA00004123"/>
    </source>
</evidence>
<dbReference type="InterPro" id="IPR000327">
    <property type="entry name" value="POU_dom"/>
</dbReference>
<accession>A0A1D2MUN8</accession>
<dbReference type="InterPro" id="IPR050255">
    <property type="entry name" value="POU_domain_TF"/>
</dbReference>
<dbReference type="PROSITE" id="PS50071">
    <property type="entry name" value="HOMEOBOX_2"/>
    <property type="match status" value="1"/>
</dbReference>
<dbReference type="AlphaFoldDB" id="A0A1D2MUN8"/>
<feature type="domain" description="Homeobox" evidence="9">
    <location>
        <begin position="193"/>
        <end position="253"/>
    </location>
</feature>
<comment type="subcellular location">
    <subcellularLocation>
        <location evidence="1 5 6">Nucleus</location>
    </subcellularLocation>
</comment>
<dbReference type="PANTHER" id="PTHR11636">
    <property type="entry name" value="POU DOMAIN"/>
    <property type="match status" value="1"/>
</dbReference>
<sequence length="300" mass="33969">MKAVQAAAQMAHSLQEHLQKTHGQQQPNQSHPLHYQQFPQHHHSFQSQYAADHASYWGHERANSSNNDPPLHSQNQQKSFNSTSPTVAPPTPTTDAIIDDTTELEELEQFAKTFRKRRTKLGFTQGDVGLAMGKLYANDFSQTTISRFEALNLSYKNMCKLMPLLETWLGEANSSLKPIGNLSNRSTTAELIGRKRKKRTSIENAVITELGRAFLQNPRPSPRDIALLGEYFGIEKEVVRVWFCNRRQKEKRVNPTRSETDSPVGSPQLPMHQHGMYTPQASYSQSSINCEVLIKTEPTE</sequence>
<feature type="domain" description="POU-specific" evidence="10">
    <location>
        <begin position="99"/>
        <end position="173"/>
    </location>
</feature>
<proteinExistence type="inferred from homology"/>
<keyword evidence="4 5" id="KW-0539">Nucleus</keyword>
<dbReference type="OMA" id="WGHERAN"/>
<dbReference type="SUPFAM" id="SSF47413">
    <property type="entry name" value="lambda repressor-like DNA-binding domains"/>
    <property type="match status" value="1"/>
</dbReference>
<dbReference type="PROSITE" id="PS00465">
    <property type="entry name" value="POU_2"/>
    <property type="match status" value="1"/>
</dbReference>
<evidence type="ECO:0000256" key="3">
    <source>
        <dbReference type="ARBA" id="ARBA00023155"/>
    </source>
</evidence>
<dbReference type="InterPro" id="IPR010982">
    <property type="entry name" value="Lambda_DNA-bd_dom_sf"/>
</dbReference>
<feature type="region of interest" description="Disordered" evidence="8">
    <location>
        <begin position="1"/>
        <end position="34"/>
    </location>
</feature>
<keyword evidence="12" id="KW-1185">Reference proteome</keyword>
<keyword evidence="2 5" id="KW-0238">DNA-binding</keyword>
<evidence type="ECO:0000256" key="7">
    <source>
        <dbReference type="RuleBase" id="RU361194"/>
    </source>
</evidence>
<dbReference type="Proteomes" id="UP000094527">
    <property type="component" value="Unassembled WGS sequence"/>
</dbReference>
<dbReference type="InterPro" id="IPR009057">
    <property type="entry name" value="Homeodomain-like_sf"/>
</dbReference>
<dbReference type="PRINTS" id="PR00028">
    <property type="entry name" value="POUDOMAIN"/>
</dbReference>
<organism evidence="11 12">
    <name type="scientific">Orchesella cincta</name>
    <name type="common">Springtail</name>
    <name type="synonym">Podura cincta</name>
    <dbReference type="NCBI Taxonomy" id="48709"/>
    <lineage>
        <taxon>Eukaryota</taxon>
        <taxon>Metazoa</taxon>
        <taxon>Ecdysozoa</taxon>
        <taxon>Arthropoda</taxon>
        <taxon>Hexapoda</taxon>
        <taxon>Collembola</taxon>
        <taxon>Entomobryomorpha</taxon>
        <taxon>Entomobryoidea</taxon>
        <taxon>Orchesellidae</taxon>
        <taxon>Orchesellinae</taxon>
        <taxon>Orchesella</taxon>
    </lineage>
</organism>
<feature type="compositionally biased region" description="Polar residues" evidence="8">
    <location>
        <begin position="63"/>
        <end position="81"/>
    </location>
</feature>
<dbReference type="Gene3D" id="1.10.260.40">
    <property type="entry name" value="lambda repressor-like DNA-binding domains"/>
    <property type="match status" value="1"/>
</dbReference>
<dbReference type="GO" id="GO:0000978">
    <property type="term" value="F:RNA polymerase II cis-regulatory region sequence-specific DNA binding"/>
    <property type="evidence" value="ECO:0007669"/>
    <property type="project" value="TreeGrafter"/>
</dbReference>
<evidence type="ECO:0000259" key="10">
    <source>
        <dbReference type="PROSITE" id="PS51179"/>
    </source>
</evidence>
<reference evidence="11 12" key="1">
    <citation type="journal article" date="2016" name="Genome Biol. Evol.">
        <title>Gene Family Evolution Reflects Adaptation to Soil Environmental Stressors in the Genome of the Collembolan Orchesella cincta.</title>
        <authorList>
            <person name="Faddeeva-Vakhrusheva A."/>
            <person name="Derks M.F."/>
            <person name="Anvar S.Y."/>
            <person name="Agamennone V."/>
            <person name="Suring W."/>
            <person name="Smit S."/>
            <person name="van Straalen N.M."/>
            <person name="Roelofs D."/>
        </authorList>
    </citation>
    <scope>NUCLEOTIDE SEQUENCE [LARGE SCALE GENOMIC DNA]</scope>
    <source>
        <tissue evidence="11">Mixed pool</tissue>
    </source>
</reference>